<name>A0A139ATP3_GONPJ</name>
<dbReference type="PANTHER" id="PTHR33768">
    <property type="entry name" value="MIP11318P"/>
    <property type="match status" value="1"/>
</dbReference>
<dbReference type="AlphaFoldDB" id="A0A139ATP3"/>
<dbReference type="STRING" id="1344416.A0A139ATP3"/>
<comment type="similarity">
    <text evidence="1">Belongs to the CFAP97 family.</text>
</comment>
<evidence type="ECO:0000313" key="4">
    <source>
        <dbReference type="Proteomes" id="UP000070544"/>
    </source>
</evidence>
<dbReference type="Pfam" id="PF13879">
    <property type="entry name" value="Hmw_CFAP97"/>
    <property type="match status" value="1"/>
</dbReference>
<sequence>MATVETLPPLQQQASVVAATPDRTETITGVSKGGTSADNGYKSFRDVKPVANKLLAHKWTGRDRQRHLARIISISEGVSHIDTHIPDRLLPMAFHERSGTRKLQLEMERKREIAEQNANLMHKMQEINRQGGGISNLHSSVQRQLAAQNEKAMLRKRQREAKRIGTENQAILVRLCPKGLTREQFFIRQLEENIRELKLLERISAYPNKWTEERKKVQEKLDARRKGEEERTA</sequence>
<evidence type="ECO:0000313" key="3">
    <source>
        <dbReference type="EMBL" id="KXS20097.1"/>
    </source>
</evidence>
<proteinExistence type="inferred from homology"/>
<dbReference type="OrthoDB" id="2163395at2759"/>
<dbReference type="InterPro" id="IPR038792">
    <property type="entry name" value="CFAP97D1/2"/>
</dbReference>
<protein>
    <submittedName>
        <fullName evidence="3">Uncharacterized protein</fullName>
    </submittedName>
</protein>
<gene>
    <name evidence="3" type="ORF">M427DRAFT_152029</name>
</gene>
<dbReference type="Proteomes" id="UP000070544">
    <property type="component" value="Unassembled WGS sequence"/>
</dbReference>
<feature type="region of interest" description="Disordered" evidence="2">
    <location>
        <begin position="211"/>
        <end position="233"/>
    </location>
</feature>
<dbReference type="InterPro" id="IPR029488">
    <property type="entry name" value="Hmw/CFAP97"/>
</dbReference>
<keyword evidence="4" id="KW-1185">Reference proteome</keyword>
<evidence type="ECO:0000256" key="2">
    <source>
        <dbReference type="SAM" id="MobiDB-lite"/>
    </source>
</evidence>
<reference evidence="3 4" key="1">
    <citation type="journal article" date="2015" name="Genome Biol. Evol.">
        <title>Phylogenomic analyses indicate that early fungi evolved digesting cell walls of algal ancestors of land plants.</title>
        <authorList>
            <person name="Chang Y."/>
            <person name="Wang S."/>
            <person name="Sekimoto S."/>
            <person name="Aerts A.L."/>
            <person name="Choi C."/>
            <person name="Clum A."/>
            <person name="LaButti K.M."/>
            <person name="Lindquist E.A."/>
            <person name="Yee Ngan C."/>
            <person name="Ohm R.A."/>
            <person name="Salamov A.A."/>
            <person name="Grigoriev I.V."/>
            <person name="Spatafora J.W."/>
            <person name="Berbee M.L."/>
        </authorList>
    </citation>
    <scope>NUCLEOTIDE SEQUENCE [LARGE SCALE GENOMIC DNA]</scope>
    <source>
        <strain evidence="3 4">JEL478</strain>
    </source>
</reference>
<dbReference type="PANTHER" id="PTHR33768:SF3">
    <property type="entry name" value="MIP11318P"/>
    <property type="match status" value="1"/>
</dbReference>
<evidence type="ECO:0000256" key="1">
    <source>
        <dbReference type="ARBA" id="ARBA00008315"/>
    </source>
</evidence>
<dbReference type="EMBL" id="KQ965736">
    <property type="protein sequence ID" value="KXS20097.1"/>
    <property type="molecule type" value="Genomic_DNA"/>
</dbReference>
<organism evidence="3 4">
    <name type="scientific">Gonapodya prolifera (strain JEL478)</name>
    <name type="common">Monoblepharis prolifera</name>
    <dbReference type="NCBI Taxonomy" id="1344416"/>
    <lineage>
        <taxon>Eukaryota</taxon>
        <taxon>Fungi</taxon>
        <taxon>Fungi incertae sedis</taxon>
        <taxon>Chytridiomycota</taxon>
        <taxon>Chytridiomycota incertae sedis</taxon>
        <taxon>Monoblepharidomycetes</taxon>
        <taxon>Monoblepharidales</taxon>
        <taxon>Gonapodyaceae</taxon>
        <taxon>Gonapodya</taxon>
    </lineage>
</organism>
<accession>A0A139ATP3</accession>